<proteinExistence type="predicted"/>
<protein>
    <recommendedName>
        <fullName evidence="6">Threonine aspartase</fullName>
    </recommendedName>
</protein>
<dbReference type="PANTHER" id="PTHR10188">
    <property type="entry name" value="L-ASPARAGINASE"/>
    <property type="match status" value="1"/>
</dbReference>
<dbReference type="Gene3D" id="3.60.20.30">
    <property type="entry name" value="(Glycosyl)asparaginase"/>
    <property type="match status" value="1"/>
</dbReference>
<gene>
    <name evidence="4" type="primary">LOC110725121</name>
</gene>
<feature type="site" description="Cleavage; by autolysis" evidence="3">
    <location>
        <begin position="247"/>
        <end position="248"/>
    </location>
</feature>
<evidence type="ECO:0000313" key="4">
    <source>
        <dbReference type="EnsemblPlants" id="AUR62033332-RA:cds"/>
    </source>
</evidence>
<dbReference type="SUPFAM" id="SSF56235">
    <property type="entry name" value="N-terminal nucleophile aminohydrolases (Ntn hydrolases)"/>
    <property type="match status" value="1"/>
</dbReference>
<reference evidence="4" key="2">
    <citation type="submission" date="2021-03" db="UniProtKB">
        <authorList>
            <consortium name="EnsemblPlants"/>
        </authorList>
    </citation>
    <scope>IDENTIFICATION</scope>
</reference>
<name>A0A803MPY1_CHEQI</name>
<dbReference type="PANTHER" id="PTHR10188:SF8">
    <property type="entry name" value="THREONINE ASPARTASE 1"/>
    <property type="match status" value="1"/>
</dbReference>
<dbReference type="InterPro" id="IPR037464">
    <property type="entry name" value="Taspase1"/>
</dbReference>
<evidence type="ECO:0000256" key="1">
    <source>
        <dbReference type="ARBA" id="ARBA00011601"/>
    </source>
</evidence>
<dbReference type="EnsemblPlants" id="AUR62033332-RA">
    <property type="protein sequence ID" value="AUR62033332-RA:cds"/>
    <property type="gene ID" value="AUR62033332"/>
</dbReference>
<dbReference type="InterPro" id="IPR029055">
    <property type="entry name" value="Ntn_hydrolases_N"/>
</dbReference>
<comment type="subunit">
    <text evidence="1">Heterotetramer of two alpha and two beta chains arranged as a dimer of alpha/beta heterodimers.</text>
</comment>
<dbReference type="OMA" id="RLWCAFT"/>
<dbReference type="GO" id="GO:0005737">
    <property type="term" value="C:cytoplasm"/>
    <property type="evidence" value="ECO:0007669"/>
    <property type="project" value="TreeGrafter"/>
</dbReference>
<sequence>MAEVEKEEGSSPFFVAVHVGAGFHAPSNEKPLRSAMNRACLAAATILRMDSGICVDAVEAAIRVLEDDPCTNAGRGSNLTEDGHVECDASIMDGESGAFAAVGAVPGVRNPIQVAACLIKEQKMGPLLLGRMPPTFLVGEGAHKWAKSKSITCADTVTEADKWLVTERTRLQWFKYKAMLDAAKTQIGAILPSCRSQKKELLYGKSFLQTVLICALDVEAYTSDAFVGVEDVESSTLGAIEEDCIMDTIGVICIDRVGHIASGASSGGIAMKVSGRVGLAGMYGSGCWASSKGPFGAPFVVGCCTTGAGEYLMRAFAARECCTSLSQAGPASACIKILRLVVQAGTQQDADGSAGILLVQADAPLVGPNNTPELKAVEIAAGYSSQSFGIGYFGSSMAKPKGSILRNKKLQTMNGIDHFEARINVTIGS</sequence>
<dbReference type="Pfam" id="PF01112">
    <property type="entry name" value="Asparaginase_2"/>
    <property type="match status" value="1"/>
</dbReference>
<accession>A0A803MPY1</accession>
<reference evidence="4" key="1">
    <citation type="journal article" date="2017" name="Nature">
        <title>The genome of Chenopodium quinoa.</title>
        <authorList>
            <person name="Jarvis D.E."/>
            <person name="Ho Y.S."/>
            <person name="Lightfoot D.J."/>
            <person name="Schmoeckel S.M."/>
            <person name="Li B."/>
            <person name="Borm T.J.A."/>
            <person name="Ohyanagi H."/>
            <person name="Mineta K."/>
            <person name="Michell C.T."/>
            <person name="Saber N."/>
            <person name="Kharbatia N.M."/>
            <person name="Rupper R.R."/>
            <person name="Sharp A.R."/>
            <person name="Dally N."/>
            <person name="Boughton B.A."/>
            <person name="Woo Y.H."/>
            <person name="Gao G."/>
            <person name="Schijlen E.G.W.M."/>
            <person name="Guo X."/>
            <person name="Momin A.A."/>
            <person name="Negrao S."/>
            <person name="Al-Babili S."/>
            <person name="Gehring C."/>
            <person name="Roessner U."/>
            <person name="Jung C."/>
            <person name="Murphy K."/>
            <person name="Arold S.T."/>
            <person name="Gojobori T."/>
            <person name="van der Linden C.G."/>
            <person name="van Loo E.N."/>
            <person name="Jellen E.N."/>
            <person name="Maughan P.J."/>
            <person name="Tester M."/>
        </authorList>
    </citation>
    <scope>NUCLEOTIDE SEQUENCE [LARGE SCALE GENOMIC DNA]</scope>
    <source>
        <strain evidence="4">cv. PI 614886</strain>
    </source>
</reference>
<keyword evidence="5" id="KW-1185">Reference proteome</keyword>
<dbReference type="AlphaFoldDB" id="A0A803MPY1"/>
<evidence type="ECO:0008006" key="6">
    <source>
        <dbReference type="Google" id="ProtNLM"/>
    </source>
</evidence>
<evidence type="ECO:0000256" key="3">
    <source>
        <dbReference type="PIRSR" id="PIRSR600246-3"/>
    </source>
</evidence>
<dbReference type="GO" id="GO:0051604">
    <property type="term" value="P:protein maturation"/>
    <property type="evidence" value="ECO:0007669"/>
    <property type="project" value="TreeGrafter"/>
</dbReference>
<dbReference type="Gramene" id="AUR62033332-RA">
    <property type="protein sequence ID" value="AUR62033332-RA:cds"/>
    <property type="gene ID" value="AUR62033332"/>
</dbReference>
<dbReference type="Proteomes" id="UP000596660">
    <property type="component" value="Unplaced"/>
</dbReference>
<evidence type="ECO:0000313" key="5">
    <source>
        <dbReference type="Proteomes" id="UP000596660"/>
    </source>
</evidence>
<dbReference type="InterPro" id="IPR000246">
    <property type="entry name" value="Peptidase_T2"/>
</dbReference>
<organism evidence="4 5">
    <name type="scientific">Chenopodium quinoa</name>
    <name type="common">Quinoa</name>
    <dbReference type="NCBI Taxonomy" id="63459"/>
    <lineage>
        <taxon>Eukaryota</taxon>
        <taxon>Viridiplantae</taxon>
        <taxon>Streptophyta</taxon>
        <taxon>Embryophyta</taxon>
        <taxon>Tracheophyta</taxon>
        <taxon>Spermatophyta</taxon>
        <taxon>Magnoliopsida</taxon>
        <taxon>eudicotyledons</taxon>
        <taxon>Gunneridae</taxon>
        <taxon>Pentapetalae</taxon>
        <taxon>Caryophyllales</taxon>
        <taxon>Chenopodiaceae</taxon>
        <taxon>Chenopodioideae</taxon>
        <taxon>Atripliceae</taxon>
        <taxon>Chenopodium</taxon>
    </lineage>
</organism>
<evidence type="ECO:0000256" key="2">
    <source>
        <dbReference type="PIRSR" id="PIRSR600246-1"/>
    </source>
</evidence>
<dbReference type="CDD" id="cd04514">
    <property type="entry name" value="Taspase1_like"/>
    <property type="match status" value="1"/>
</dbReference>
<dbReference type="FunFam" id="3.60.20.30:FF:000004">
    <property type="entry name" value="Putative threonine aspartase isoform A"/>
    <property type="match status" value="1"/>
</dbReference>
<feature type="active site" description="Nucleophile" evidence="2">
    <location>
        <position position="248"/>
    </location>
</feature>
<dbReference type="GO" id="GO:0004298">
    <property type="term" value="F:threonine-type endopeptidase activity"/>
    <property type="evidence" value="ECO:0007669"/>
    <property type="project" value="InterPro"/>
</dbReference>